<gene>
    <name evidence="2" type="ORF">CPB84DRAFT_1751914</name>
</gene>
<evidence type="ECO:0000313" key="3">
    <source>
        <dbReference type="Proteomes" id="UP000724874"/>
    </source>
</evidence>
<keyword evidence="1" id="KW-0472">Membrane</keyword>
<dbReference type="Proteomes" id="UP000724874">
    <property type="component" value="Unassembled WGS sequence"/>
</dbReference>
<feature type="transmembrane region" description="Helical" evidence="1">
    <location>
        <begin position="239"/>
        <end position="261"/>
    </location>
</feature>
<feature type="transmembrane region" description="Helical" evidence="1">
    <location>
        <begin position="94"/>
        <end position="113"/>
    </location>
</feature>
<evidence type="ECO:0000256" key="1">
    <source>
        <dbReference type="SAM" id="Phobius"/>
    </source>
</evidence>
<comment type="caution">
    <text evidence="2">The sequence shown here is derived from an EMBL/GenBank/DDBJ whole genome shotgun (WGS) entry which is preliminary data.</text>
</comment>
<evidence type="ECO:0000313" key="2">
    <source>
        <dbReference type="EMBL" id="KAF8878370.1"/>
    </source>
</evidence>
<protein>
    <submittedName>
        <fullName evidence="2">Uncharacterized protein</fullName>
    </submittedName>
</protein>
<accession>A0A9P5NDG9</accession>
<dbReference type="EMBL" id="JADNYJ010000159">
    <property type="protein sequence ID" value="KAF8878370.1"/>
    <property type="molecule type" value="Genomic_DNA"/>
</dbReference>
<feature type="transmembrane region" description="Helical" evidence="1">
    <location>
        <begin position="16"/>
        <end position="37"/>
    </location>
</feature>
<keyword evidence="1" id="KW-1133">Transmembrane helix</keyword>
<keyword evidence="3" id="KW-1185">Reference proteome</keyword>
<feature type="transmembrane region" description="Helical" evidence="1">
    <location>
        <begin position="125"/>
        <end position="146"/>
    </location>
</feature>
<feature type="transmembrane region" description="Helical" evidence="1">
    <location>
        <begin position="46"/>
        <end position="74"/>
    </location>
</feature>
<sequence length="330" mass="36457">MSAPGLLPPTSVQKTVIGAVIEGVHTSVYLYTVYLYWSKKGRRQWIVLLTISLSYIFLVANNGLAWYSTAAGLIDTNGEMRVMLFTDILSTPPGKILILKLSVVLMIQICQIWRCFNVWNRSFQAIAIPLFLLFSEIVLDLSVITIACAKKLNPSPAQRKVLDTLLVSSFAVNFFTTLVTTLLISYRIRSGFMRSMSRKSMVRFKHIVDILIQSAVIYTLSALALAISLMLTAGKTSHYVLLLSSKFMTTFFSFIATAFGYGSQLNHFQAITPTVMAARVALVSDADIDISVIQFGRPSTVRRTAQYGTEGGIVASTELHRDSPLSESAV</sequence>
<feature type="transmembrane region" description="Helical" evidence="1">
    <location>
        <begin position="166"/>
        <end position="186"/>
    </location>
</feature>
<feature type="transmembrane region" description="Helical" evidence="1">
    <location>
        <begin position="207"/>
        <end position="233"/>
    </location>
</feature>
<organism evidence="2 3">
    <name type="scientific">Gymnopilus junonius</name>
    <name type="common">Spectacular rustgill mushroom</name>
    <name type="synonym">Gymnopilus spectabilis subsp. junonius</name>
    <dbReference type="NCBI Taxonomy" id="109634"/>
    <lineage>
        <taxon>Eukaryota</taxon>
        <taxon>Fungi</taxon>
        <taxon>Dikarya</taxon>
        <taxon>Basidiomycota</taxon>
        <taxon>Agaricomycotina</taxon>
        <taxon>Agaricomycetes</taxon>
        <taxon>Agaricomycetidae</taxon>
        <taxon>Agaricales</taxon>
        <taxon>Agaricineae</taxon>
        <taxon>Hymenogastraceae</taxon>
        <taxon>Gymnopilus</taxon>
    </lineage>
</organism>
<keyword evidence="1" id="KW-0812">Transmembrane</keyword>
<reference evidence="2" key="1">
    <citation type="submission" date="2020-11" db="EMBL/GenBank/DDBJ databases">
        <authorList>
            <consortium name="DOE Joint Genome Institute"/>
            <person name="Ahrendt S."/>
            <person name="Riley R."/>
            <person name="Andreopoulos W."/>
            <person name="LaButti K."/>
            <person name="Pangilinan J."/>
            <person name="Ruiz-duenas F.J."/>
            <person name="Barrasa J.M."/>
            <person name="Sanchez-Garcia M."/>
            <person name="Camarero S."/>
            <person name="Miyauchi S."/>
            <person name="Serrano A."/>
            <person name="Linde D."/>
            <person name="Babiker R."/>
            <person name="Drula E."/>
            <person name="Ayuso-Fernandez I."/>
            <person name="Pacheco R."/>
            <person name="Padilla G."/>
            <person name="Ferreira P."/>
            <person name="Barriuso J."/>
            <person name="Kellner H."/>
            <person name="Castanera R."/>
            <person name="Alfaro M."/>
            <person name="Ramirez L."/>
            <person name="Pisabarro A.G."/>
            <person name="Kuo A."/>
            <person name="Tritt A."/>
            <person name="Lipzen A."/>
            <person name="He G."/>
            <person name="Yan M."/>
            <person name="Ng V."/>
            <person name="Cullen D."/>
            <person name="Martin F."/>
            <person name="Rosso M.-N."/>
            <person name="Henrissat B."/>
            <person name="Hibbett D."/>
            <person name="Martinez A.T."/>
            <person name="Grigoriev I.V."/>
        </authorList>
    </citation>
    <scope>NUCLEOTIDE SEQUENCE</scope>
    <source>
        <strain evidence="2">AH 44721</strain>
    </source>
</reference>
<name>A0A9P5NDG9_GYMJU</name>
<dbReference type="AlphaFoldDB" id="A0A9P5NDG9"/>
<proteinExistence type="predicted"/>